<proteinExistence type="predicted"/>
<evidence type="ECO:0000256" key="2">
    <source>
        <dbReference type="SAM" id="Phobius"/>
    </source>
</evidence>
<sequence length="422" mass="43320">MRGRSTDGATTLVAPTAADLESVADVENWTTPRETVAVGDQTVFAIAASGLGGFLTERTDLSRGSPDARRTGAYLDLHGNDSQPGRAPRRLNVSNASSILDASGDALYVLVPSAGDPSVIDAGEEFEATFVLNETSPYVDDEDRESAETTVAFEQPTGQFANLSDTETLDLPAVETATVSGETNVAPGTMVTITVRSTEGDDTFDGTATETVSEDDTFEEMAAGTVTEDDTFEEMAAGTVTEDDTFDGTATETVSEDDTFEETATGTVTKNGTFEGTIDLENYSAGTEYTVVATANGGELTAVRTGSVTESAIEPDAAQAVGGSAAGSGGAAGGGAASGGGASGGGNENHEPDSQSTTETTTETTAETREGTGRPESVGERAASFVTRDVPEFIRTEETNVVIGLGIVAVAYGLIGLRRLAR</sequence>
<dbReference type="HOGENOM" id="CLU_649910_0_0_2"/>
<feature type="compositionally biased region" description="Basic and acidic residues" evidence="1">
    <location>
        <begin position="59"/>
        <end position="70"/>
    </location>
</feature>
<dbReference type="KEGG" id="hsf:HLASA_0357"/>
<keyword evidence="2" id="KW-1133">Transmembrane helix</keyword>
<dbReference type="PATRIC" id="fig|1604004.4.peg.377"/>
<gene>
    <name evidence="4" type="ORF">HLASA_0357</name>
    <name evidence="3" type="ORF">HLASF_0358</name>
</gene>
<reference evidence="3 6" key="1">
    <citation type="journal article" date="2015" name="ISME J.">
        <title>Elemental sulfur and acetate can support life of a novel strictly anaerobic haloarchaeon.</title>
        <authorList>
            <person name="Sorokin D.Y."/>
            <person name="Kublanov I.V."/>
            <person name="Gavrilov S.N."/>
            <person name="Rojo D."/>
            <person name="Roman P."/>
            <person name="Golyshin P.N."/>
            <person name="Slepak V.Z."/>
            <person name="Smedile F."/>
            <person name="Ferrer M."/>
            <person name="Messina E."/>
            <person name="La Cono V."/>
            <person name="Yakimov M.M."/>
        </authorList>
    </citation>
    <scope>NUCLEOTIDE SEQUENCE [LARGE SCALE GENOMIC DNA]</scope>
    <source>
        <strain evidence="3 6">HSR2</strain>
    </source>
</reference>
<feature type="compositionally biased region" description="Basic and acidic residues" evidence="1">
    <location>
        <begin position="366"/>
        <end position="379"/>
    </location>
</feature>
<dbReference type="STRING" id="1604004.HLASA_0357"/>
<dbReference type="EMBL" id="CP008874">
    <property type="protein sequence ID" value="AKH96864.1"/>
    <property type="molecule type" value="Genomic_DNA"/>
</dbReference>
<dbReference type="KEGG" id="hsu:HLASF_0358"/>
<evidence type="ECO:0000313" key="6">
    <source>
        <dbReference type="Proteomes" id="UP000069906"/>
    </source>
</evidence>
<dbReference type="EMBL" id="CP011564">
    <property type="protein sequence ID" value="ALG81266.1"/>
    <property type="molecule type" value="Genomic_DNA"/>
</dbReference>
<reference evidence="5" key="2">
    <citation type="submission" date="2015-05" db="EMBL/GenBank/DDBJ databases">
        <title>Complete genome sequence of Halanaeroarchaeum sulfurireducens type strain M27-SA2, a sulfate-reducer haloarchaeon from marine anoxic lake Medee.</title>
        <authorList>
            <person name="Messina E."/>
            <person name="Kublanov I.V."/>
            <person name="Toshchakov S."/>
            <person name="Arcadi E."/>
            <person name="La Spada G."/>
            <person name="La Cono V."/>
            <person name="Yakimov M.M."/>
        </authorList>
    </citation>
    <scope>NUCLEOTIDE SEQUENCE [LARGE SCALE GENOMIC DNA]</scope>
    <source>
        <strain evidence="5">M27-SA2</strain>
    </source>
</reference>
<evidence type="ECO:0000313" key="5">
    <source>
        <dbReference type="Proteomes" id="UP000060390"/>
    </source>
</evidence>
<keyword evidence="6" id="KW-1185">Reference proteome</keyword>
<organism evidence="3 6">
    <name type="scientific">Halanaeroarchaeum sulfurireducens</name>
    <dbReference type="NCBI Taxonomy" id="1604004"/>
    <lineage>
        <taxon>Archaea</taxon>
        <taxon>Methanobacteriati</taxon>
        <taxon>Methanobacteriota</taxon>
        <taxon>Stenosarchaea group</taxon>
        <taxon>Halobacteria</taxon>
        <taxon>Halobacteriales</taxon>
        <taxon>Halobacteriaceae</taxon>
        <taxon>Halanaeroarchaeum</taxon>
    </lineage>
</organism>
<dbReference type="Proteomes" id="UP000060390">
    <property type="component" value="Chromosome"/>
</dbReference>
<feature type="region of interest" description="Disordered" evidence="1">
    <location>
        <begin position="320"/>
        <end position="383"/>
    </location>
</feature>
<dbReference type="AlphaFoldDB" id="A0A0F7PB43"/>
<feature type="transmembrane region" description="Helical" evidence="2">
    <location>
        <begin position="401"/>
        <end position="421"/>
    </location>
</feature>
<protein>
    <submittedName>
        <fullName evidence="3">Chromosome segregation ATPase</fullName>
    </submittedName>
</protein>
<evidence type="ECO:0000313" key="4">
    <source>
        <dbReference type="EMBL" id="ALG81266.1"/>
    </source>
</evidence>
<feature type="region of interest" description="Disordered" evidence="1">
    <location>
        <begin position="59"/>
        <end position="88"/>
    </location>
</feature>
<feature type="compositionally biased region" description="Gly residues" evidence="1">
    <location>
        <begin position="324"/>
        <end position="347"/>
    </location>
</feature>
<keyword evidence="2" id="KW-0812">Transmembrane</keyword>
<accession>A0A0F7PB43</accession>
<dbReference type="Proteomes" id="UP000069906">
    <property type="component" value="Chromosome"/>
</dbReference>
<evidence type="ECO:0000313" key="3">
    <source>
        <dbReference type="EMBL" id="AKH96864.1"/>
    </source>
</evidence>
<evidence type="ECO:0000256" key="1">
    <source>
        <dbReference type="SAM" id="MobiDB-lite"/>
    </source>
</evidence>
<name>A0A0F7PB43_9EURY</name>
<reference evidence="4 5" key="3">
    <citation type="journal article" date="2016" name="Stand. Genomic Sci.">
        <title>Complete genome sequence of 'Halanaeroarchaeum sulfurireducens' M27-SA2, a sulfur-reducing and acetate-oxidizing haloarchaeon from the deep-sea hypersaline anoxic lake Medee.</title>
        <authorList>
            <person name="Messina E."/>
            <person name="Sorokin D.Y."/>
            <person name="Kublanov I.V."/>
            <person name="Toshchakov S."/>
            <person name="Lopatina A."/>
            <person name="Arcadi E."/>
            <person name="Smedile F."/>
            <person name="La Spada G."/>
            <person name="La Cono V."/>
            <person name="Yakimov M.M."/>
        </authorList>
    </citation>
    <scope>NUCLEOTIDE SEQUENCE [LARGE SCALE GENOMIC DNA]</scope>
    <source>
        <strain evidence="4 5">M27-SA2</strain>
    </source>
</reference>
<keyword evidence="2" id="KW-0472">Membrane</keyword>